<dbReference type="PRINTS" id="PR00469">
    <property type="entry name" value="PNDRDTASEII"/>
</dbReference>
<dbReference type="PATRIC" id="fig|477641.3.peg.1350"/>
<evidence type="ECO:0000313" key="3">
    <source>
        <dbReference type="Proteomes" id="UP000006461"/>
    </source>
</evidence>
<dbReference type="Proteomes" id="UP000006461">
    <property type="component" value="Chromosome"/>
</dbReference>
<dbReference type="EMBL" id="FO203431">
    <property type="protein sequence ID" value="CCH86875.1"/>
    <property type="molecule type" value="Genomic_DNA"/>
</dbReference>
<evidence type="ECO:0000256" key="1">
    <source>
        <dbReference type="ARBA" id="ARBA00023002"/>
    </source>
</evidence>
<dbReference type="PRINTS" id="PR00368">
    <property type="entry name" value="FADPNR"/>
</dbReference>
<dbReference type="KEGG" id="mmar:MODMU_1426"/>
<dbReference type="HOGENOM" id="CLU_006909_1_2_11"/>
<dbReference type="PANTHER" id="PTHR43539">
    <property type="entry name" value="FLAVIN-BINDING MONOOXYGENASE-LIKE PROTEIN (AFU_ORTHOLOGUE AFUA_4G09220)"/>
    <property type="match status" value="1"/>
</dbReference>
<dbReference type="OrthoDB" id="4328825at2"/>
<dbReference type="PANTHER" id="PTHR43539:SF78">
    <property type="entry name" value="FLAVIN-CONTAINING MONOOXYGENASE"/>
    <property type="match status" value="1"/>
</dbReference>
<organism evidence="2 3">
    <name type="scientific">Modestobacter italicus (strain DSM 44449 / CECT 9708 / BC 501)</name>
    <dbReference type="NCBI Taxonomy" id="2732864"/>
    <lineage>
        <taxon>Bacteria</taxon>
        <taxon>Bacillati</taxon>
        <taxon>Actinomycetota</taxon>
        <taxon>Actinomycetes</taxon>
        <taxon>Geodermatophilales</taxon>
        <taxon>Geodermatophilaceae</taxon>
        <taxon>Modestobacter</taxon>
    </lineage>
</organism>
<dbReference type="InterPro" id="IPR036188">
    <property type="entry name" value="FAD/NAD-bd_sf"/>
</dbReference>
<dbReference type="GO" id="GO:0004497">
    <property type="term" value="F:monooxygenase activity"/>
    <property type="evidence" value="ECO:0007669"/>
    <property type="project" value="TreeGrafter"/>
</dbReference>
<keyword evidence="1" id="KW-0560">Oxidoreductase</keyword>
<dbReference type="InterPro" id="IPR050982">
    <property type="entry name" value="Auxin_biosynth/cation_transpt"/>
</dbReference>
<sequence length="348" mass="36969">MHADVVVIGAGQAGLSAAYALRRAGADFVVLDGNAAPGGAWQHRWPSLRLDRAHRVHPLPGLPLPDADPTDPASEVVAGYFADYERRFDLPVRRPVAVRAVHATDDGFRLDTSEGEWTARGLLNATGTWTRPFWPAYPGRELFTGRQLHAADYRGAEEFRGRHVVVVGGGTSAVQQLIEISEVTTTTWVTRRPPLWRASGFGEDAGRAAVALVDQRVRAGLPPGSVVGVTGLVETDAVLAARARGVLARLPVFDRLTADGVAWDDGRSVRADVVLWATGFRAALDHLAPLHVRGPGGGIAMDGTRVVAEPRLHLVGYGPSASTIGANRAGPRAARELLRTLVGTDAAA</sequence>
<evidence type="ECO:0000313" key="2">
    <source>
        <dbReference type="EMBL" id="CCH86875.1"/>
    </source>
</evidence>
<dbReference type="Pfam" id="PF13738">
    <property type="entry name" value="Pyr_redox_3"/>
    <property type="match status" value="1"/>
</dbReference>
<accession>I4EU12</accession>
<dbReference type="GO" id="GO:0050660">
    <property type="term" value="F:flavin adenine dinucleotide binding"/>
    <property type="evidence" value="ECO:0007669"/>
    <property type="project" value="TreeGrafter"/>
</dbReference>
<keyword evidence="3" id="KW-1185">Reference proteome</keyword>
<dbReference type="eggNOG" id="COG2072">
    <property type="taxonomic scope" value="Bacteria"/>
</dbReference>
<gene>
    <name evidence="2" type="ordered locus">MODMU_1426</name>
</gene>
<dbReference type="AlphaFoldDB" id="I4EU12"/>
<dbReference type="Gene3D" id="3.50.50.60">
    <property type="entry name" value="FAD/NAD(P)-binding domain"/>
    <property type="match status" value="1"/>
</dbReference>
<dbReference type="STRING" id="477641.MODMU_1426"/>
<proteinExistence type="predicted"/>
<dbReference type="SUPFAM" id="SSF51905">
    <property type="entry name" value="FAD/NAD(P)-binding domain"/>
    <property type="match status" value="2"/>
</dbReference>
<dbReference type="OMA" id="FWPRYPG"/>
<protein>
    <submittedName>
        <fullName evidence="2">Flavoprotein involved in K+ transport</fullName>
    </submittedName>
</protein>
<name>I4EU12_MODI5</name>
<reference evidence="2 3" key="1">
    <citation type="journal article" date="2012" name="J. Bacteriol.">
        <title>Genome Sequence of Radiation-Resistant Modestobacter marinus Strain BC501, a Representative Actinobacterium That Thrives on Calcareous Stone Surfaces.</title>
        <authorList>
            <person name="Normand P."/>
            <person name="Gury J."/>
            <person name="Pujic P."/>
            <person name="Chouaia B."/>
            <person name="Crotti E."/>
            <person name="Brusetti L."/>
            <person name="Daffonchio D."/>
            <person name="Vacherie B."/>
            <person name="Barbe V."/>
            <person name="Medigue C."/>
            <person name="Calteau A."/>
            <person name="Ghodhbane-Gtari F."/>
            <person name="Essoussi I."/>
            <person name="Nouioui I."/>
            <person name="Abbassi-Ghozzi I."/>
            <person name="Gtari M."/>
        </authorList>
    </citation>
    <scope>NUCLEOTIDE SEQUENCE [LARGE SCALE GENOMIC DNA]</scope>
    <source>
        <strain evidence="3">BC 501</strain>
    </source>
</reference>